<dbReference type="AlphaFoldDB" id="A0A4U3M9Y7"/>
<name>A0A4U3M9Y7_9ACTN</name>
<evidence type="ECO:0000256" key="1">
    <source>
        <dbReference type="ARBA" id="ARBA00009809"/>
    </source>
</evidence>
<comment type="caution">
    <text evidence="5">The sequence shown here is derived from an EMBL/GenBank/DDBJ whole genome shotgun (WGS) entry which is preliminary data.</text>
</comment>
<dbReference type="Proteomes" id="UP000308705">
    <property type="component" value="Unassembled WGS sequence"/>
</dbReference>
<dbReference type="InterPro" id="IPR054746">
    <property type="entry name" value="GLMA-like_second"/>
</dbReference>
<evidence type="ECO:0000259" key="3">
    <source>
        <dbReference type="Pfam" id="PF01301"/>
    </source>
</evidence>
<feature type="domain" description="GLMA-like second" evidence="4">
    <location>
        <begin position="475"/>
        <end position="554"/>
    </location>
</feature>
<comment type="similarity">
    <text evidence="1 2">Belongs to the glycosyl hydrolase 35 family.</text>
</comment>
<keyword evidence="6" id="KW-1185">Reference proteome</keyword>
<dbReference type="InterPro" id="IPR017853">
    <property type="entry name" value="GH"/>
</dbReference>
<evidence type="ECO:0000259" key="4">
    <source>
        <dbReference type="Pfam" id="PF22369"/>
    </source>
</evidence>
<dbReference type="InterPro" id="IPR001944">
    <property type="entry name" value="Glycoside_Hdrlase_35"/>
</dbReference>
<evidence type="ECO:0000313" key="6">
    <source>
        <dbReference type="Proteomes" id="UP000308705"/>
    </source>
</evidence>
<dbReference type="SUPFAM" id="SSF51445">
    <property type="entry name" value="(Trans)glycosidases"/>
    <property type="match status" value="1"/>
</dbReference>
<accession>A0A4U3M9Y7</accession>
<protein>
    <submittedName>
        <fullName evidence="5">Uncharacterized protein</fullName>
    </submittedName>
</protein>
<evidence type="ECO:0000256" key="2">
    <source>
        <dbReference type="RuleBase" id="RU003679"/>
    </source>
</evidence>
<dbReference type="Pfam" id="PF22369">
    <property type="entry name" value="GLMA_2nd"/>
    <property type="match status" value="1"/>
</dbReference>
<dbReference type="OrthoDB" id="9813184at2"/>
<dbReference type="Gene3D" id="3.20.20.80">
    <property type="entry name" value="Glycosidases"/>
    <property type="match status" value="1"/>
</dbReference>
<dbReference type="GO" id="GO:0004553">
    <property type="term" value="F:hydrolase activity, hydrolyzing O-glycosyl compounds"/>
    <property type="evidence" value="ECO:0007669"/>
    <property type="project" value="InterPro"/>
</dbReference>
<evidence type="ECO:0000313" key="5">
    <source>
        <dbReference type="EMBL" id="TKK85761.1"/>
    </source>
</evidence>
<proteinExistence type="inferred from homology"/>
<gene>
    <name evidence="5" type="ORF">FDA94_24305</name>
</gene>
<feature type="domain" description="Glycoside hydrolase 35 catalytic" evidence="3">
    <location>
        <begin position="11"/>
        <end position="118"/>
    </location>
</feature>
<dbReference type="EMBL" id="SZQA01000025">
    <property type="protein sequence ID" value="TKK85761.1"/>
    <property type="molecule type" value="Genomic_DNA"/>
</dbReference>
<reference evidence="5 6" key="1">
    <citation type="submission" date="2019-04" db="EMBL/GenBank/DDBJ databases">
        <title>Herbidospora sp. NEAU-GS14.nov., a novel actinomycete isolated from soil.</title>
        <authorList>
            <person name="Han L."/>
        </authorList>
    </citation>
    <scope>NUCLEOTIDE SEQUENCE [LARGE SCALE GENOMIC DNA]</scope>
    <source>
        <strain evidence="5 6">NEAU-GS14</strain>
    </source>
</reference>
<dbReference type="RefSeq" id="WP_137249384.1">
    <property type="nucleotide sequence ID" value="NZ_SZQA01000025.1"/>
</dbReference>
<organism evidence="5 6">
    <name type="scientific">Herbidospora galbida</name>
    <dbReference type="NCBI Taxonomy" id="2575442"/>
    <lineage>
        <taxon>Bacteria</taxon>
        <taxon>Bacillati</taxon>
        <taxon>Actinomycetota</taxon>
        <taxon>Actinomycetes</taxon>
        <taxon>Streptosporangiales</taxon>
        <taxon>Streptosporangiaceae</taxon>
        <taxon>Herbidospora</taxon>
    </lineage>
</organism>
<sequence length="669" mass="72833">MAIEVRDGVTVIDGEPQVLVTADYPYYRDDPSVWRDRLIAIRDVLGIRVITCYLPWRHHQPTPDGPPDFSGESQGNRDVVGFLALCHDLGIQVVAKPGPFIHAETNYGGLPDWVCPKNNPAIEAVLDSAGEASNWLGDPLPAPLAPLFDGMVTQWLNATGKEVIEPATWPNGPIILMQIANEGIYTSGALPLSAYDYSASALAFYRDRLKEWYGTVEEYDRLHGTAITDWSDVEPPREWTGPARSEELQSYADWGRFHAEYMAEVYHRWSAAVAARVPVVVNLNPPAEHHHSFDDWLARVRPEIWDGINYGFTNWMGVVSANRDSHARYVTAAKRAPGPNLEENWGFSKLYDPAYADGTTSYHQTLLALAAGATGYNVYTGVNTSGWTADLDDVHESPYPDCAPIDENGEATPKAHTLKSMSDFLTLHGAEFLESRPERAGAYGLYLPYAGIAAFSPEGSDAPQLGRSLRAYHERCRAEGVDYALVELQSATVADLAAHGSVTVPGGPFMHRHVQALLAAHLAAGGSVVVDGPAPTLDEELRPCTVLADALPSAPAVVASRVRITHGHADAYLRVHPDRDVAYLTVLTQSDHEGAVCVELDGRPIELITAKGGAALLRLVDGELDDFLVKGINTYLDSAVPAGVKHGDRIHIADHPADLDRVGGRFRVS</sequence>
<dbReference type="PANTHER" id="PTHR23421">
    <property type="entry name" value="BETA-GALACTOSIDASE RELATED"/>
    <property type="match status" value="1"/>
</dbReference>
<dbReference type="GO" id="GO:0005975">
    <property type="term" value="P:carbohydrate metabolic process"/>
    <property type="evidence" value="ECO:0007669"/>
    <property type="project" value="InterPro"/>
</dbReference>
<dbReference type="InterPro" id="IPR031330">
    <property type="entry name" value="Gly_Hdrlase_35_cat"/>
</dbReference>
<dbReference type="Pfam" id="PF01301">
    <property type="entry name" value="Glyco_hydro_35"/>
    <property type="match status" value="1"/>
</dbReference>